<name>A0A6A4MVI6_LUPAL</name>
<gene>
    <name evidence="1" type="ORF">Lalb_Chr00c34g0408551</name>
    <name evidence="2" type="ORF">Lalb_Chr12g0203231</name>
</gene>
<organism evidence="1 3">
    <name type="scientific">Lupinus albus</name>
    <name type="common">White lupine</name>
    <name type="synonym">Lupinus termis</name>
    <dbReference type="NCBI Taxonomy" id="3870"/>
    <lineage>
        <taxon>Eukaryota</taxon>
        <taxon>Viridiplantae</taxon>
        <taxon>Streptophyta</taxon>
        <taxon>Embryophyta</taxon>
        <taxon>Tracheophyta</taxon>
        <taxon>Spermatophyta</taxon>
        <taxon>Magnoliopsida</taxon>
        <taxon>eudicotyledons</taxon>
        <taxon>Gunneridae</taxon>
        <taxon>Pentapetalae</taxon>
        <taxon>rosids</taxon>
        <taxon>fabids</taxon>
        <taxon>Fabales</taxon>
        <taxon>Fabaceae</taxon>
        <taxon>Papilionoideae</taxon>
        <taxon>50 kb inversion clade</taxon>
        <taxon>genistoids sensu lato</taxon>
        <taxon>core genistoids</taxon>
        <taxon>Genisteae</taxon>
        <taxon>Lupinus</taxon>
    </lineage>
</organism>
<evidence type="ECO:0000313" key="1">
    <source>
        <dbReference type="EMBL" id="KAE9584225.1"/>
    </source>
</evidence>
<dbReference type="EMBL" id="WOCE01000012">
    <property type="protein sequence ID" value="KAE9602783.1"/>
    <property type="molecule type" value="Genomic_DNA"/>
</dbReference>
<evidence type="ECO:0000313" key="2">
    <source>
        <dbReference type="EMBL" id="KAE9602783.1"/>
    </source>
</evidence>
<dbReference type="OrthoDB" id="691424at2759"/>
<evidence type="ECO:0000313" key="3">
    <source>
        <dbReference type="Proteomes" id="UP000447434"/>
    </source>
</evidence>
<proteinExistence type="predicted"/>
<dbReference type="NCBIfam" id="TIGR01615">
    <property type="entry name" value="A_thal_3542"/>
    <property type="match status" value="1"/>
</dbReference>
<comment type="caution">
    <text evidence="1">The sequence shown here is derived from an EMBL/GenBank/DDBJ whole genome shotgun (WGS) entry which is preliminary data.</text>
</comment>
<dbReference type="InterPro" id="IPR006502">
    <property type="entry name" value="PDDEXK-like"/>
</dbReference>
<protein>
    <submittedName>
        <fullName evidence="1">Uncharacterized protein</fullName>
    </submittedName>
</protein>
<dbReference type="Proteomes" id="UP000447434">
    <property type="component" value="Chromosome 12"/>
</dbReference>
<dbReference type="EMBL" id="WOCE01000059">
    <property type="protein sequence ID" value="KAE9584225.1"/>
    <property type="molecule type" value="Genomic_DNA"/>
</dbReference>
<dbReference type="Pfam" id="PF04720">
    <property type="entry name" value="PDDEXK_6"/>
    <property type="match status" value="1"/>
</dbReference>
<dbReference type="PANTHER" id="PTHR31579">
    <property type="entry name" value="OS03G0796600 PROTEIN"/>
    <property type="match status" value="1"/>
</dbReference>
<reference evidence="3" key="1">
    <citation type="journal article" date="2020" name="Nat. Commun.">
        <title>Genome sequence of the cluster root forming white lupin.</title>
        <authorList>
            <person name="Hufnagel B."/>
            <person name="Marques A."/>
            <person name="Soriano A."/>
            <person name="Marques L."/>
            <person name="Divol F."/>
            <person name="Doumas P."/>
            <person name="Sallet E."/>
            <person name="Mancinotti D."/>
            <person name="Carrere S."/>
            <person name="Marande W."/>
            <person name="Arribat S."/>
            <person name="Keller J."/>
            <person name="Huneau C."/>
            <person name="Blein T."/>
            <person name="Aime D."/>
            <person name="Laguerre M."/>
            <person name="Taylor J."/>
            <person name="Schubert V."/>
            <person name="Nelson M."/>
            <person name="Geu-Flores F."/>
            <person name="Crespi M."/>
            <person name="Gallardo-Guerrero K."/>
            <person name="Delaux P.-M."/>
            <person name="Salse J."/>
            <person name="Berges H."/>
            <person name="Guyot R."/>
            <person name="Gouzy J."/>
            <person name="Peret B."/>
        </authorList>
    </citation>
    <scope>NUCLEOTIDE SEQUENCE [LARGE SCALE GENOMIC DNA]</scope>
    <source>
        <strain evidence="3">cv. Amiga</strain>
    </source>
</reference>
<keyword evidence="3" id="KW-1185">Reference proteome</keyword>
<sequence length="268" mass="30244">MGSLEEDELVKMVQDFIESESTSPTNSTSSNCHALNHRTQYFILQDILRSEYDKEDEAKVVNYVLKYMRDIEGTEKPTSLSRRLVMKMKMDSLNASLCQTSWATSSGCPAGGYEYIQVITEDENYANNPMRLIVDIDFRSQFELARPTQHYKELTDSLPVIFVGTENKLCKIISLLCSAAKQSLREKGLHVPPWRTTSYMQSKWLSRCHNKEHDPTSKGRENNIGAKNDGTGCIIGKWVPPSVKNNKREIGGGSGLSSQFSNIGINCW</sequence>
<dbReference type="AlphaFoldDB" id="A0A6A4MVI6"/>
<accession>A0A6A4MVI6</accession>
<dbReference type="PANTHER" id="PTHR31579:SF34">
    <property type="entry name" value="T14N5.3 PROTEIN"/>
    <property type="match status" value="1"/>
</dbReference>
<reference evidence="1" key="2">
    <citation type="journal article" date="2020" name="Nat. Commun.">
        <title>High-quality genome sequence of white lupin provides insight into soil exploration and seed quality.</title>
        <authorList>
            <person name="Hufnagel B."/>
            <person name="Marques A."/>
            <person name="Soriano A."/>
            <person name="Marques L."/>
            <person name="Divol F."/>
            <person name="Doumas P."/>
            <person name="Sallet E."/>
            <person name="Mancinotti D."/>
            <person name="Carrere S."/>
            <person name="Marande W."/>
            <person name="Arribat S."/>
            <person name="Keller J."/>
            <person name="Huneau C."/>
            <person name="Blein T."/>
            <person name="Aime D."/>
            <person name="Laguerre M."/>
            <person name="Taylor J."/>
            <person name="Schubert V."/>
            <person name="Nelson M."/>
            <person name="Geu-Flores F."/>
            <person name="Crespi M."/>
            <person name="Gallardo K."/>
            <person name="Delaux P.M."/>
            <person name="Salse J."/>
            <person name="Berges H."/>
            <person name="Guyot R."/>
            <person name="Gouzy J."/>
            <person name="Peret B."/>
        </authorList>
    </citation>
    <scope>NUCLEOTIDE SEQUENCE</scope>
    <source>
        <tissue evidence="1">Leaves</tissue>
    </source>
</reference>